<protein>
    <recommendedName>
        <fullName evidence="1">Glycoside hydrolase family 38 N-terminal domain-containing protein</fullName>
    </recommendedName>
</protein>
<dbReference type="EMBL" id="BNEK01000001">
    <property type="protein sequence ID" value="GHJ25569.1"/>
    <property type="molecule type" value="Genomic_DNA"/>
</dbReference>
<evidence type="ECO:0000313" key="2">
    <source>
        <dbReference type="EMBL" id="GHJ25569.1"/>
    </source>
</evidence>
<comment type="caution">
    <text evidence="2">The sequence shown here is derived from an EMBL/GenBank/DDBJ whole genome shotgun (WGS) entry which is preliminary data.</text>
</comment>
<gene>
    <name evidence="2" type="ORF">TPA0910_00020</name>
</gene>
<dbReference type="InterPro" id="IPR000602">
    <property type="entry name" value="Glyco_hydro_38_N"/>
</dbReference>
<organism evidence="2 3">
    <name type="scientific">Streptomyces hygroscopicus</name>
    <dbReference type="NCBI Taxonomy" id="1912"/>
    <lineage>
        <taxon>Bacteria</taxon>
        <taxon>Bacillati</taxon>
        <taxon>Actinomycetota</taxon>
        <taxon>Actinomycetes</taxon>
        <taxon>Kitasatosporales</taxon>
        <taxon>Streptomycetaceae</taxon>
        <taxon>Streptomyces</taxon>
        <taxon>Streptomyces violaceusniger group</taxon>
    </lineage>
</organism>
<keyword evidence="3" id="KW-1185">Reference proteome</keyword>
<evidence type="ECO:0000259" key="1">
    <source>
        <dbReference type="Pfam" id="PF01074"/>
    </source>
</evidence>
<feature type="domain" description="Glycoside hydrolase family 38 N-terminal" evidence="1">
    <location>
        <begin position="12"/>
        <end position="93"/>
    </location>
</feature>
<sequence length="93" mass="10368">MEPVQQDAAPHLLWEGIDGTRVFTHFPPVDTYNAEFKASELAHGRAQLRRQGGWRPARWCPSATATAVAARTREMLEKARRLASLEGSPTVQI</sequence>
<reference evidence="2" key="1">
    <citation type="submission" date="2024-05" db="EMBL/GenBank/DDBJ databases">
        <title>Whole genome shotgun sequence of Streptomyces hygroscopicus NBRC 113678.</title>
        <authorList>
            <person name="Komaki H."/>
            <person name="Tamura T."/>
        </authorList>
    </citation>
    <scope>NUCLEOTIDE SEQUENCE</scope>
    <source>
        <strain evidence="2">N11-34</strain>
    </source>
</reference>
<proteinExistence type="predicted"/>
<name>A0ABQ3TQE5_STRHY</name>
<dbReference type="InterPro" id="IPR011330">
    <property type="entry name" value="Glyco_hydro/deAcase_b/a-brl"/>
</dbReference>
<evidence type="ECO:0000313" key="3">
    <source>
        <dbReference type="Proteomes" id="UP001054854"/>
    </source>
</evidence>
<dbReference type="Pfam" id="PF01074">
    <property type="entry name" value="Glyco_hydro_38N"/>
    <property type="match status" value="1"/>
</dbReference>
<accession>A0ABQ3TQE5</accession>
<dbReference type="Proteomes" id="UP001054854">
    <property type="component" value="Unassembled WGS sequence"/>
</dbReference>
<dbReference type="SUPFAM" id="SSF88713">
    <property type="entry name" value="Glycoside hydrolase/deacetylase"/>
    <property type="match status" value="1"/>
</dbReference>